<dbReference type="InterPro" id="IPR052703">
    <property type="entry name" value="Aromatic_CoA_ox/epox"/>
</dbReference>
<dbReference type="RefSeq" id="WP_169163825.1">
    <property type="nucleotide sequence ID" value="NZ_JABBFW010000045.1"/>
</dbReference>
<evidence type="ECO:0000313" key="1">
    <source>
        <dbReference type="EMBL" id="NML18924.1"/>
    </source>
</evidence>
<dbReference type="Gene3D" id="1.10.620.20">
    <property type="entry name" value="Ribonucleotide Reductase, subunit A"/>
    <property type="match status" value="1"/>
</dbReference>
<dbReference type="InterPro" id="IPR017635">
    <property type="entry name" value="Benzoyl_CoA_Oase_BoxB"/>
</dbReference>
<accession>A0A848FHZ7</accession>
<keyword evidence="2" id="KW-1185">Reference proteome</keyword>
<dbReference type="InterPro" id="IPR009078">
    <property type="entry name" value="Ferritin-like_SF"/>
</dbReference>
<dbReference type="GO" id="GO:0016491">
    <property type="term" value="F:oxidoreductase activity"/>
    <property type="evidence" value="ECO:0007669"/>
    <property type="project" value="UniProtKB-KW"/>
</dbReference>
<keyword evidence="1" id="KW-0560">Oxidoreductase</keyword>
<dbReference type="AlphaFoldDB" id="A0A848FHZ7"/>
<proteinExistence type="predicted"/>
<dbReference type="NCBIfam" id="TIGR03225">
    <property type="entry name" value="benzo_boxB"/>
    <property type="match status" value="1"/>
</dbReference>
<dbReference type="Proteomes" id="UP000574067">
    <property type="component" value="Unassembled WGS sequence"/>
</dbReference>
<gene>
    <name evidence="1" type="primary">boxB</name>
    <name evidence="1" type="ORF">HHL10_28530</name>
</gene>
<dbReference type="InterPro" id="IPR012348">
    <property type="entry name" value="RNR-like"/>
</dbReference>
<reference evidence="1 2" key="1">
    <citation type="submission" date="2020-04" db="EMBL/GenBank/DDBJ databases">
        <title>Azohydromonas sp. isolated from soil.</title>
        <authorList>
            <person name="Dahal R.H."/>
        </authorList>
    </citation>
    <scope>NUCLEOTIDE SEQUENCE [LARGE SCALE GENOMIC DNA]</scope>
    <source>
        <strain evidence="1 2">G-1-1-14</strain>
    </source>
</reference>
<organism evidence="1 2">
    <name type="scientific">Azohydromonas caseinilytica</name>
    <dbReference type="NCBI Taxonomy" id="2728836"/>
    <lineage>
        <taxon>Bacteria</taxon>
        <taxon>Pseudomonadati</taxon>
        <taxon>Pseudomonadota</taxon>
        <taxon>Betaproteobacteria</taxon>
        <taxon>Burkholderiales</taxon>
        <taxon>Sphaerotilaceae</taxon>
        <taxon>Azohydromonas</taxon>
    </lineage>
</organism>
<name>A0A848FHZ7_9BURK</name>
<dbReference type="PANTHER" id="PTHR30458">
    <property type="entry name" value="PHENYLACETIC ACID DEGRADATION PROTEIN PAA"/>
    <property type="match status" value="1"/>
</dbReference>
<sequence length="495" mass="55821">MSTDTLVETPESVRSDAFVEVNYADRIPNNVDLASDRQLQRALEAWQPNYVDWWKEMGPEGFQDADVYLRTAVGVDPAGWAKFGYVKMPEYRWGILLAPKVEGRTIPCGRHKGEPAWQEVPGEYRSLLRRLIVVQADTEPASVEQQRWLGATAPSLYDMRNLFQVNVEEGRHLWAMVYLLVKHFGRDGREEAQALLERRSGQQDNPRILGAFNEKTPDWLSFFMFTYFTDRDGKMQLAALAESGFDPLSRSCRFMLTEEAHHLFVGETGVGRTIEATCAAMNKAGITDPYDTAAIRKLGVVDLPLLQRKANFHMSVTRDLFGSEISSNAAEAFSAGLKGRFNEAQLSDDHQLHDATYPVMRVVDGAIVTEQVPALRAINSRLLDDYIADCQGGIERWNKIIEKAGIDFRLTQPHKGFNRRIGEFAGQHISPAGEVIGAEMWAAQQDEWLPNAQDLRFIASLMQPCHQPGEYASWIAPPRLGINKQPVDYEYVKIA</sequence>
<protein>
    <submittedName>
        <fullName evidence="1">Benzoyl-CoA 2,3-epoxidase subunit BoxB</fullName>
        <ecNumber evidence="1">1.14.13.208</ecNumber>
    </submittedName>
</protein>
<dbReference type="PANTHER" id="PTHR30458:SF0">
    <property type="entry name" value="1,2-PHENYLACETYL-COA EPOXIDASE, SUBUNIT C"/>
    <property type="match status" value="1"/>
</dbReference>
<dbReference type="GO" id="GO:0010124">
    <property type="term" value="P:phenylacetate catabolic process"/>
    <property type="evidence" value="ECO:0007669"/>
    <property type="project" value="TreeGrafter"/>
</dbReference>
<dbReference type="SUPFAM" id="SSF47240">
    <property type="entry name" value="Ferritin-like"/>
    <property type="match status" value="1"/>
</dbReference>
<dbReference type="EMBL" id="JABBFW010000045">
    <property type="protein sequence ID" value="NML18924.1"/>
    <property type="molecule type" value="Genomic_DNA"/>
</dbReference>
<dbReference type="GO" id="GO:0005829">
    <property type="term" value="C:cytosol"/>
    <property type="evidence" value="ECO:0007669"/>
    <property type="project" value="TreeGrafter"/>
</dbReference>
<dbReference type="EC" id="1.14.13.208" evidence="1"/>
<evidence type="ECO:0000313" key="2">
    <source>
        <dbReference type="Proteomes" id="UP000574067"/>
    </source>
</evidence>
<comment type="caution">
    <text evidence="1">The sequence shown here is derived from an EMBL/GenBank/DDBJ whole genome shotgun (WGS) entry which is preliminary data.</text>
</comment>